<dbReference type="EMBL" id="CAGKOT010000032">
    <property type="protein sequence ID" value="CAB5374026.1"/>
    <property type="molecule type" value="Genomic_DNA"/>
</dbReference>
<evidence type="ECO:0000313" key="1">
    <source>
        <dbReference type="EMBL" id="CAB5374026.1"/>
    </source>
</evidence>
<protein>
    <submittedName>
        <fullName evidence="1">Uncharacterized protein</fullName>
    </submittedName>
</protein>
<dbReference type="VEuPathDB" id="FungiDB:RhiirFUN_015215"/>
<comment type="caution">
    <text evidence="1">The sequence shown here is derived from an EMBL/GenBank/DDBJ whole genome shotgun (WGS) entry which is preliminary data.</text>
</comment>
<organism evidence="1 2">
    <name type="scientific">Rhizophagus irregularis</name>
    <dbReference type="NCBI Taxonomy" id="588596"/>
    <lineage>
        <taxon>Eukaryota</taxon>
        <taxon>Fungi</taxon>
        <taxon>Fungi incertae sedis</taxon>
        <taxon>Mucoromycota</taxon>
        <taxon>Glomeromycotina</taxon>
        <taxon>Glomeromycetes</taxon>
        <taxon>Glomerales</taxon>
        <taxon>Glomeraceae</taxon>
        <taxon>Rhizophagus</taxon>
    </lineage>
</organism>
<proteinExistence type="predicted"/>
<dbReference type="OrthoDB" id="10389627at2759"/>
<gene>
    <name evidence="1" type="ORF">CHRIB12_LOCUS14305</name>
</gene>
<sequence>MSQIDSCRTLVTRTPNNTNITYKKYLLFHRTRYEPFINTSFWNTLSLPTWNFISDVYTEKKDIQFTLYEKSTSDDPVTPISLSTDLFIDDSFESSVPADLSFHDVDYLDSFLGNMSSSDISFDNIISLAINWNKYLDPNVDEDDLIEDDLLIDEFLSTMYTGCSLPLVPSTFSYPSSPVLVFYDNTSLIFLSNSDDELSDSNDESFFLPFDNETLTYYKTE</sequence>
<reference evidence="1" key="1">
    <citation type="submission" date="2020-05" db="EMBL/GenBank/DDBJ databases">
        <authorList>
            <person name="Rincon C."/>
            <person name="Sanders R I."/>
            <person name="Robbins C."/>
            <person name="Chaturvedi A."/>
        </authorList>
    </citation>
    <scope>NUCLEOTIDE SEQUENCE</scope>
    <source>
        <strain evidence="1">CHB12</strain>
    </source>
</reference>
<name>A0A915ZGP7_9GLOM</name>
<evidence type="ECO:0000313" key="2">
    <source>
        <dbReference type="Proteomes" id="UP000684084"/>
    </source>
</evidence>
<accession>A0A915ZGP7</accession>
<dbReference type="AlphaFoldDB" id="A0A915ZGP7"/>
<dbReference type="Proteomes" id="UP000684084">
    <property type="component" value="Unassembled WGS sequence"/>
</dbReference>